<gene>
    <name evidence="1" type="ORF">RirG_121300</name>
</gene>
<evidence type="ECO:0000313" key="2">
    <source>
        <dbReference type="Proteomes" id="UP000022910"/>
    </source>
</evidence>
<dbReference type="AlphaFoldDB" id="A0A015JB20"/>
<protein>
    <submittedName>
        <fullName evidence="1">Uncharacterized protein</fullName>
    </submittedName>
</protein>
<dbReference type="HOGENOM" id="CLU_2639336_0_0_1"/>
<accession>A0A015JB20</accession>
<proteinExistence type="predicted"/>
<keyword evidence="2" id="KW-1185">Reference proteome</keyword>
<organism evidence="1 2">
    <name type="scientific">Rhizophagus irregularis (strain DAOM 197198w)</name>
    <name type="common">Glomus intraradices</name>
    <dbReference type="NCBI Taxonomy" id="1432141"/>
    <lineage>
        <taxon>Eukaryota</taxon>
        <taxon>Fungi</taxon>
        <taxon>Fungi incertae sedis</taxon>
        <taxon>Mucoromycota</taxon>
        <taxon>Glomeromycotina</taxon>
        <taxon>Glomeromycetes</taxon>
        <taxon>Glomerales</taxon>
        <taxon>Glomeraceae</taxon>
        <taxon>Rhizophagus</taxon>
    </lineage>
</organism>
<reference evidence="1 2" key="1">
    <citation type="submission" date="2014-02" db="EMBL/GenBank/DDBJ databases">
        <title>Single nucleus genome sequencing reveals high similarity among nuclei of an endomycorrhizal fungus.</title>
        <authorList>
            <person name="Lin K."/>
            <person name="Geurts R."/>
            <person name="Zhang Z."/>
            <person name="Limpens E."/>
            <person name="Saunders D.G."/>
            <person name="Mu D."/>
            <person name="Pang E."/>
            <person name="Cao H."/>
            <person name="Cha H."/>
            <person name="Lin T."/>
            <person name="Zhou Q."/>
            <person name="Shang Y."/>
            <person name="Li Y."/>
            <person name="Ivanov S."/>
            <person name="Sharma T."/>
            <person name="Velzen R.V."/>
            <person name="Ruijter N.D."/>
            <person name="Aanen D.K."/>
            <person name="Win J."/>
            <person name="Kamoun S."/>
            <person name="Bisseling T."/>
            <person name="Huang S."/>
        </authorList>
    </citation>
    <scope>NUCLEOTIDE SEQUENCE [LARGE SCALE GENOMIC DNA]</scope>
    <source>
        <strain evidence="2">DAOM197198w</strain>
    </source>
</reference>
<dbReference type="EMBL" id="JEMT01018476">
    <property type="protein sequence ID" value="EXX66697.1"/>
    <property type="molecule type" value="Genomic_DNA"/>
</dbReference>
<evidence type="ECO:0000313" key="1">
    <source>
        <dbReference type="EMBL" id="EXX66697.1"/>
    </source>
</evidence>
<comment type="caution">
    <text evidence="1">The sequence shown here is derived from an EMBL/GenBank/DDBJ whole genome shotgun (WGS) entry which is preliminary data.</text>
</comment>
<sequence length="77" mass="8705">MSTDLEKGASSLFWDAFTIKDDNYIIGYDGLILTKVIEDNNENSVTSNKIHADGSCRYYFELTIENNPGNLDFGILY</sequence>
<name>A0A015JB20_RHIIW</name>
<dbReference type="Proteomes" id="UP000022910">
    <property type="component" value="Unassembled WGS sequence"/>
</dbReference>